<gene>
    <name evidence="12" type="ORF">KXV57_000573</name>
</gene>
<dbReference type="FunFam" id="3.40.50.300:FF:000565">
    <property type="entry name" value="ABC bile acid transporter"/>
    <property type="match status" value="1"/>
</dbReference>
<dbReference type="Gene3D" id="1.20.1560.10">
    <property type="entry name" value="ABC transporter type 1, transmembrane domain"/>
    <property type="match status" value="2"/>
</dbReference>
<comment type="caution">
    <text evidence="12">The sequence shown here is derived from an EMBL/GenBank/DDBJ whole genome shotgun (WGS) entry which is preliminary data.</text>
</comment>
<feature type="transmembrane region" description="Helical" evidence="9">
    <location>
        <begin position="1042"/>
        <end position="1062"/>
    </location>
</feature>
<protein>
    <recommendedName>
        <fullName evidence="14">ABC multidrug transporter</fullName>
    </recommendedName>
</protein>
<dbReference type="PROSITE" id="PS50893">
    <property type="entry name" value="ABC_TRANSPORTER_2"/>
    <property type="match status" value="2"/>
</dbReference>
<dbReference type="InterPro" id="IPR003593">
    <property type="entry name" value="AAA+_ATPase"/>
</dbReference>
<dbReference type="Proteomes" id="UP000813423">
    <property type="component" value="Unassembled WGS sequence"/>
</dbReference>
<reference evidence="12" key="1">
    <citation type="submission" date="2021-08" db="EMBL/GenBank/DDBJ databases">
        <title>Global Aspergillus fumigatus from environmental and clinical sources.</title>
        <authorList>
            <person name="Barber A."/>
            <person name="Sae-Ong T."/>
        </authorList>
    </citation>
    <scope>NUCLEOTIDE SEQUENCE</scope>
    <source>
        <strain evidence="12">NRZ-2016-071</strain>
    </source>
</reference>
<dbReference type="InterPro" id="IPR003439">
    <property type="entry name" value="ABC_transporter-like_ATP-bd"/>
</dbReference>
<dbReference type="PROSITE" id="PS50929">
    <property type="entry name" value="ABC_TM1F"/>
    <property type="match status" value="2"/>
</dbReference>
<evidence type="ECO:0000256" key="8">
    <source>
        <dbReference type="SAM" id="MobiDB-lite"/>
    </source>
</evidence>
<name>A0A9P8NC02_ASPFM</name>
<keyword evidence="3 9" id="KW-0812">Transmembrane</keyword>
<feature type="domain" description="ABC transmembrane type-1" evidence="11">
    <location>
        <begin position="818"/>
        <end position="1095"/>
    </location>
</feature>
<organism evidence="12 13">
    <name type="scientific">Aspergillus fumigatus</name>
    <name type="common">Neosartorya fumigata</name>
    <dbReference type="NCBI Taxonomy" id="746128"/>
    <lineage>
        <taxon>Eukaryota</taxon>
        <taxon>Fungi</taxon>
        <taxon>Dikarya</taxon>
        <taxon>Ascomycota</taxon>
        <taxon>Pezizomycotina</taxon>
        <taxon>Eurotiomycetes</taxon>
        <taxon>Eurotiomycetidae</taxon>
        <taxon>Eurotiales</taxon>
        <taxon>Aspergillaceae</taxon>
        <taxon>Aspergillus</taxon>
        <taxon>Aspergillus subgen. Fumigati</taxon>
    </lineage>
</organism>
<feature type="transmembrane region" description="Helical" evidence="9">
    <location>
        <begin position="857"/>
        <end position="882"/>
    </location>
</feature>
<evidence type="ECO:0000256" key="7">
    <source>
        <dbReference type="ARBA" id="ARBA00023136"/>
    </source>
</evidence>
<proteinExistence type="predicted"/>
<dbReference type="SMART" id="SM00382">
    <property type="entry name" value="AAA"/>
    <property type="match status" value="2"/>
</dbReference>
<dbReference type="EMBL" id="JAIBSC010000103">
    <property type="protein sequence ID" value="KAH1897784.1"/>
    <property type="molecule type" value="Genomic_DNA"/>
</dbReference>
<feature type="region of interest" description="Disordered" evidence="8">
    <location>
        <begin position="240"/>
        <end position="267"/>
    </location>
</feature>
<evidence type="ECO:0000313" key="13">
    <source>
        <dbReference type="Proteomes" id="UP000813423"/>
    </source>
</evidence>
<evidence type="ECO:0000259" key="10">
    <source>
        <dbReference type="PROSITE" id="PS50893"/>
    </source>
</evidence>
<evidence type="ECO:0008006" key="14">
    <source>
        <dbReference type="Google" id="ProtNLM"/>
    </source>
</evidence>
<feature type="compositionally biased region" description="Basic and acidic residues" evidence="8">
    <location>
        <begin position="764"/>
        <end position="775"/>
    </location>
</feature>
<feature type="transmembrane region" description="Helical" evidence="9">
    <location>
        <begin position="397"/>
        <end position="422"/>
    </location>
</feature>
<evidence type="ECO:0000256" key="2">
    <source>
        <dbReference type="ARBA" id="ARBA00022448"/>
    </source>
</evidence>
<feature type="transmembrane region" description="Helical" evidence="9">
    <location>
        <begin position="932"/>
        <end position="951"/>
    </location>
</feature>
<feature type="transmembrane region" description="Helical" evidence="9">
    <location>
        <begin position="324"/>
        <end position="342"/>
    </location>
</feature>
<evidence type="ECO:0000256" key="9">
    <source>
        <dbReference type="SAM" id="Phobius"/>
    </source>
</evidence>
<feature type="region of interest" description="Disordered" evidence="8">
    <location>
        <begin position="1"/>
        <end position="41"/>
    </location>
</feature>
<dbReference type="GO" id="GO:0140359">
    <property type="term" value="F:ABC-type transporter activity"/>
    <property type="evidence" value="ECO:0007669"/>
    <property type="project" value="InterPro"/>
</dbReference>
<accession>A0A9P8NC02</accession>
<feature type="domain" description="ABC transporter" evidence="10">
    <location>
        <begin position="1131"/>
        <end position="1386"/>
    </location>
</feature>
<dbReference type="InterPro" id="IPR017871">
    <property type="entry name" value="ABC_transporter-like_CS"/>
</dbReference>
<keyword evidence="7 9" id="KW-0472">Membrane</keyword>
<dbReference type="Pfam" id="PF00664">
    <property type="entry name" value="ABC_membrane"/>
    <property type="match status" value="2"/>
</dbReference>
<dbReference type="CDD" id="cd03244">
    <property type="entry name" value="ABCC_MRP_domain2"/>
    <property type="match status" value="1"/>
</dbReference>
<dbReference type="SUPFAM" id="SSF90123">
    <property type="entry name" value="ABC transporter transmembrane region"/>
    <property type="match status" value="2"/>
</dbReference>
<feature type="compositionally biased region" description="Basic and acidic residues" evidence="8">
    <location>
        <begin position="507"/>
        <end position="517"/>
    </location>
</feature>
<dbReference type="FunFam" id="1.20.1560.10:FF:000010">
    <property type="entry name" value="Multidrug resistance-associated ABC transporter"/>
    <property type="match status" value="1"/>
</dbReference>
<feature type="transmembrane region" description="Helical" evidence="9">
    <location>
        <begin position="140"/>
        <end position="161"/>
    </location>
</feature>
<dbReference type="InterPro" id="IPR050173">
    <property type="entry name" value="ABC_transporter_C-like"/>
</dbReference>
<keyword evidence="2" id="KW-0813">Transport</keyword>
<dbReference type="Pfam" id="PF00005">
    <property type="entry name" value="ABC_tran"/>
    <property type="match status" value="2"/>
</dbReference>
<sequence length="1397" mass="154882">MSKTPQPPLEVIAPQAKLPVEQNQKEGSNDQAASPQPQLSKWRKLNPLRLQNVPPVPSERQVTREYGANILSRIFFEWMTPFMKVGYLRPLEPEDIWTINPDRAVDTLSAKLGLAFKKRIEQGSKKPLARALIDTLKHDLLIGGICQLVGMMCMILSPYVVRHLITFSTEAYAAHIRGIPGPHIGPGLGYAFGLYAMQVLQSLTMNQALYRGMVVGGMAKAGLTSQIFAKAMRLSNRARAGGKQANDTGPKSAEGSPSGAAANDAAKETAGWSNGRITTLLGVDVDRIDTASGMLHMLWVAPIGLIVALIILIVNIGYSALAGYALLVVGVFALAWAMRLLVQFRRAINKITDQRVTLTREILYSVRFVKFFGWESSFLKRLEAVRNREIGSIKRLLFVRHAVVVCMVSLPTFASLLSFVTYALSDHSLSPDRIFASLALFNVLRMPLIMLNLTITQMTDAWTAMNRIQEFLQAEEKSDPVEWDTGMDKAIEVEHASFTWEQVQSNKGEEKKGEKPKHSQVLPKDATPSSPSDDKSDTTELVPFKLTDINFEVGRGELLAVIGTVGSGKSSLLGALAGDMRLTEGKIRMGATRSFCPQYAWIQNVSVRENILFGSDYDEEFYDRVIDACALRADLDIFPNGDQTEIGERGITVSGGQKQRINIARAVYSKADIILMDDPLSAVDAHVGRHIMDKAICGLLKDKCRVLATHQLHVLSRCDRIIVMNEGRIDAIGTFDDLVRTNEHFRELMSSTSQQEKQSDDDDVDKKSNEGEPLKDQIDKARPAAALMSKEELATGSVGWPVWKAYITASGSFFLNFIAFLVLLACLNGGLIMTGLWVSYWTSDKFPNLTAGQYMGIYAGICAAQALALYGFALHVTIAAAVSSKTMLHRAMYRVLRAPMAFFDTTPLGRITNRFSRDVQVMDSELGESIRMFAFTFTQILATMGLIIAFYHYFAIALGPLFVLFLLAAAYYRASARNLKRHDSVLRSTVFSRFGEAITGVASIQAYRMEGYFQRNLHESIDSMNGAYFLTFSNQRWLSIRLDAIGSLMILVVGILVVTSRFNVGPSISGLVLSYVLNITLSLQFTIRQFAEVGNNMNAAERIHYYGTSLDQEAPLQLAEVPPGWPEKGRITFSDVQMRYRDGLPLVLKGLTMDVRGGERIGIVGRTGAGKSSIMAALFRLTELSGGSIKIDDIDIATVGLRDLRTRLAIIPQDPTLFRGTIRSNLDPFNEHTDLELWAALRKAHLVGQELPEDESQDGTLTPSSMNEKQQTVQRLHLDTIVEEEGHNFSLGQRQLMALARALVRDARIIICDEATSSVDFETDQKVQETMAQGFQGKTLLCIAHRLRTIINYDRICVMDQGQIAEFDTPLALWEKPDGIFRSMCDQSGITREDFEG</sequence>
<feature type="region of interest" description="Disordered" evidence="8">
    <location>
        <begin position="503"/>
        <end position="539"/>
    </location>
</feature>
<keyword evidence="6 9" id="KW-1133">Transmembrane helix</keyword>
<dbReference type="CDD" id="cd03250">
    <property type="entry name" value="ABCC_MRP_domain1"/>
    <property type="match status" value="1"/>
</dbReference>
<feature type="transmembrane region" description="Helical" evidence="9">
    <location>
        <begin position="957"/>
        <end position="974"/>
    </location>
</feature>
<dbReference type="CDD" id="cd18597">
    <property type="entry name" value="ABC_6TM_YOR1_D1_like"/>
    <property type="match status" value="1"/>
</dbReference>
<dbReference type="PANTHER" id="PTHR24223:SF464">
    <property type="entry name" value="ABC-TYPE TRANSPORTER CICA"/>
    <property type="match status" value="1"/>
</dbReference>
<feature type="domain" description="ABC transporter" evidence="10">
    <location>
        <begin position="521"/>
        <end position="751"/>
    </location>
</feature>
<evidence type="ECO:0000259" key="11">
    <source>
        <dbReference type="PROSITE" id="PS50929"/>
    </source>
</evidence>
<dbReference type="SUPFAM" id="SSF52540">
    <property type="entry name" value="P-loop containing nucleoside triphosphate hydrolases"/>
    <property type="match status" value="2"/>
</dbReference>
<feature type="compositionally biased region" description="Polar residues" evidence="8">
    <location>
        <begin position="29"/>
        <end position="39"/>
    </location>
</feature>
<keyword evidence="4" id="KW-0547">Nucleotide-binding</keyword>
<dbReference type="InterPro" id="IPR036640">
    <property type="entry name" value="ABC1_TM_sf"/>
</dbReference>
<dbReference type="GO" id="GO:0016020">
    <property type="term" value="C:membrane"/>
    <property type="evidence" value="ECO:0007669"/>
    <property type="project" value="UniProtKB-SubCell"/>
</dbReference>
<feature type="transmembrane region" description="Helical" evidence="9">
    <location>
        <begin position="208"/>
        <end position="229"/>
    </location>
</feature>
<dbReference type="InterPro" id="IPR027417">
    <property type="entry name" value="P-loop_NTPase"/>
</dbReference>
<evidence type="ECO:0000313" key="12">
    <source>
        <dbReference type="EMBL" id="KAH1897784.1"/>
    </source>
</evidence>
<evidence type="ECO:0000256" key="4">
    <source>
        <dbReference type="ARBA" id="ARBA00022741"/>
    </source>
</evidence>
<dbReference type="CDD" id="cd18606">
    <property type="entry name" value="ABC_6TM_YOR1_D2_like"/>
    <property type="match status" value="1"/>
</dbReference>
<feature type="transmembrane region" description="Helical" evidence="9">
    <location>
        <begin position="434"/>
        <end position="455"/>
    </location>
</feature>
<dbReference type="PANTHER" id="PTHR24223">
    <property type="entry name" value="ATP-BINDING CASSETTE SUB-FAMILY C"/>
    <property type="match status" value="1"/>
</dbReference>
<feature type="transmembrane region" description="Helical" evidence="9">
    <location>
        <begin position="297"/>
        <end position="318"/>
    </location>
</feature>
<feature type="transmembrane region" description="Helical" evidence="9">
    <location>
        <begin position="813"/>
        <end position="837"/>
    </location>
</feature>
<evidence type="ECO:0000256" key="3">
    <source>
        <dbReference type="ARBA" id="ARBA00022692"/>
    </source>
</evidence>
<dbReference type="GO" id="GO:0005524">
    <property type="term" value="F:ATP binding"/>
    <property type="evidence" value="ECO:0007669"/>
    <property type="project" value="UniProtKB-KW"/>
</dbReference>
<keyword evidence="5" id="KW-0067">ATP-binding</keyword>
<feature type="domain" description="ABC transmembrane type-1" evidence="11">
    <location>
        <begin position="141"/>
        <end position="460"/>
    </location>
</feature>
<feature type="region of interest" description="Disordered" evidence="8">
    <location>
        <begin position="749"/>
        <end position="775"/>
    </location>
</feature>
<dbReference type="Gene3D" id="3.40.50.300">
    <property type="entry name" value="P-loop containing nucleotide triphosphate hydrolases"/>
    <property type="match status" value="2"/>
</dbReference>
<comment type="subcellular location">
    <subcellularLocation>
        <location evidence="1">Membrane</location>
        <topology evidence="1">Multi-pass membrane protein</topology>
    </subcellularLocation>
</comment>
<evidence type="ECO:0000256" key="1">
    <source>
        <dbReference type="ARBA" id="ARBA00004141"/>
    </source>
</evidence>
<dbReference type="PROSITE" id="PS00211">
    <property type="entry name" value="ABC_TRANSPORTER_1"/>
    <property type="match status" value="2"/>
</dbReference>
<dbReference type="OMA" id="QVTDAWT"/>
<dbReference type="FunFam" id="3.40.50.300:FF:002040">
    <property type="entry name" value="ABC multidrug transporter (Eurofung)"/>
    <property type="match status" value="1"/>
</dbReference>
<evidence type="ECO:0000256" key="6">
    <source>
        <dbReference type="ARBA" id="ARBA00022989"/>
    </source>
</evidence>
<evidence type="ECO:0000256" key="5">
    <source>
        <dbReference type="ARBA" id="ARBA00022840"/>
    </source>
</evidence>
<dbReference type="GO" id="GO:0016887">
    <property type="term" value="F:ATP hydrolysis activity"/>
    <property type="evidence" value="ECO:0007669"/>
    <property type="project" value="InterPro"/>
</dbReference>
<dbReference type="InterPro" id="IPR011527">
    <property type="entry name" value="ABC1_TM_dom"/>
</dbReference>